<dbReference type="InterPro" id="IPR002110">
    <property type="entry name" value="Ankyrin_rpt"/>
</dbReference>
<dbReference type="PANTHER" id="PTHR24198:SF165">
    <property type="entry name" value="ANKYRIN REPEAT-CONTAINING PROTEIN-RELATED"/>
    <property type="match status" value="1"/>
</dbReference>
<evidence type="ECO:0000313" key="4">
    <source>
        <dbReference type="Proteomes" id="UP000241769"/>
    </source>
</evidence>
<comment type="caution">
    <text evidence="3">The sequence shown here is derived from an EMBL/GenBank/DDBJ whole genome shotgun (WGS) entry which is preliminary data.</text>
</comment>
<keyword evidence="1" id="KW-0677">Repeat</keyword>
<dbReference type="AlphaFoldDB" id="A0A2P6NMR2"/>
<proteinExistence type="predicted"/>
<dbReference type="InParanoid" id="A0A2P6NMR2"/>
<keyword evidence="2" id="KW-0040">ANK repeat</keyword>
<name>A0A2P6NMR2_9EUKA</name>
<organism evidence="3 4">
    <name type="scientific">Planoprotostelium fungivorum</name>
    <dbReference type="NCBI Taxonomy" id="1890364"/>
    <lineage>
        <taxon>Eukaryota</taxon>
        <taxon>Amoebozoa</taxon>
        <taxon>Evosea</taxon>
        <taxon>Variosea</taxon>
        <taxon>Cavosteliida</taxon>
        <taxon>Cavosteliaceae</taxon>
        <taxon>Planoprotostelium</taxon>
    </lineage>
</organism>
<evidence type="ECO:0000256" key="2">
    <source>
        <dbReference type="ARBA" id="ARBA00023043"/>
    </source>
</evidence>
<dbReference type="PANTHER" id="PTHR24198">
    <property type="entry name" value="ANKYRIN REPEAT AND PROTEIN KINASE DOMAIN-CONTAINING PROTEIN"/>
    <property type="match status" value="1"/>
</dbReference>
<gene>
    <name evidence="3" type="ORF">PROFUN_07023</name>
</gene>
<accession>A0A2P6NMR2</accession>
<dbReference type="Pfam" id="PF12796">
    <property type="entry name" value="Ank_2"/>
    <property type="match status" value="1"/>
</dbReference>
<dbReference type="Gene3D" id="1.25.40.20">
    <property type="entry name" value="Ankyrin repeat-containing domain"/>
    <property type="match status" value="2"/>
</dbReference>
<dbReference type="EMBL" id="MDYQ01000048">
    <property type="protein sequence ID" value="PRP85253.1"/>
    <property type="molecule type" value="Genomic_DNA"/>
</dbReference>
<dbReference type="STRING" id="1890364.A0A2P6NMR2"/>
<dbReference type="OrthoDB" id="2163089at2759"/>
<reference evidence="3 4" key="1">
    <citation type="journal article" date="2018" name="Genome Biol. Evol.">
        <title>Multiple Roots of Fruiting Body Formation in Amoebozoa.</title>
        <authorList>
            <person name="Hillmann F."/>
            <person name="Forbes G."/>
            <person name="Novohradska S."/>
            <person name="Ferling I."/>
            <person name="Riege K."/>
            <person name="Groth M."/>
            <person name="Westermann M."/>
            <person name="Marz M."/>
            <person name="Spaller T."/>
            <person name="Winckler T."/>
            <person name="Schaap P."/>
            <person name="Glockner G."/>
        </authorList>
    </citation>
    <scope>NUCLEOTIDE SEQUENCE [LARGE SCALE GENOMIC DNA]</scope>
    <source>
        <strain evidence="3 4">Jena</strain>
    </source>
</reference>
<dbReference type="SMART" id="SM00248">
    <property type="entry name" value="ANK"/>
    <property type="match status" value="4"/>
</dbReference>
<keyword evidence="4" id="KW-1185">Reference proteome</keyword>
<dbReference type="InterPro" id="IPR036770">
    <property type="entry name" value="Ankyrin_rpt-contain_sf"/>
</dbReference>
<dbReference type="SUPFAM" id="SSF48403">
    <property type="entry name" value="Ankyrin repeat"/>
    <property type="match status" value="1"/>
</dbReference>
<protein>
    <submittedName>
        <fullName evidence="3">Putative ankyrin repeat protein</fullName>
    </submittedName>
</protein>
<sequence length="282" mass="31317">MTNLHIPSDGSLHNGIISSHDITRTILTDLIKKGGTTEQNSQFACLRRTCRKWKEMVDSLSHLMRPSYLEEAIRRGSTHSVRFLLTLIDPTPGSVGVINMLFSRDVSKRADILQILLEDGRLDPSDMYKNVISRVNWCTEAVELLLRDHRVDPSVKDNHAIRWASSGGYTQLVRLLLSHHQVDPAAGCNEAIRGASIRGHTDIVKLLLSSPRTDPSDANNLAIIRASTEGHIDIVGLLLKDDRVNPSAENNEAIRRASCRGHAEVVELLLKDSRVRSTLCAV</sequence>
<dbReference type="Proteomes" id="UP000241769">
    <property type="component" value="Unassembled WGS sequence"/>
</dbReference>
<evidence type="ECO:0000256" key="1">
    <source>
        <dbReference type="ARBA" id="ARBA00022737"/>
    </source>
</evidence>
<evidence type="ECO:0000313" key="3">
    <source>
        <dbReference type="EMBL" id="PRP85253.1"/>
    </source>
</evidence>